<comment type="similarity">
    <text evidence="1 2">Belongs to the Cu-Zn superoxide dismutase family.</text>
</comment>
<sequence length="206" mass="21091">MSRFLPLSAAAASIAIVFACTQQTSDAQQDTSAADDAAEMQADMPPSEMDAGGSESLPSMMRATGDLLGNEGDTIGSVNMIEGPNGIVMEVSVSEGGLTPGWHAVHIHQTGDCSDTGEYTASGGHVGKVEGGHGLLNPDGPEPGDLPNLYAFEDGSVNFETFTDLVTLSDVMDEDGGAIIIHEGRDDHMSQPIGGAGGRVACAVVQ</sequence>
<keyword evidence="7" id="KW-1185">Reference proteome</keyword>
<dbReference type="EC" id="1.15.1.1" evidence="2"/>
<name>A0A399R8N9_9PROT</name>
<dbReference type="OrthoDB" id="5431326at2"/>
<evidence type="ECO:0000256" key="4">
    <source>
        <dbReference type="SAM" id="SignalP"/>
    </source>
</evidence>
<keyword evidence="2" id="KW-0560">Oxidoreductase</keyword>
<evidence type="ECO:0000256" key="3">
    <source>
        <dbReference type="SAM" id="MobiDB-lite"/>
    </source>
</evidence>
<dbReference type="InterPro" id="IPR018152">
    <property type="entry name" value="SOD_Cu/Zn_BS"/>
</dbReference>
<dbReference type="AlphaFoldDB" id="A0A399R8N9"/>
<reference evidence="6 7" key="1">
    <citation type="submission" date="2018-08" db="EMBL/GenBank/DDBJ databases">
        <title>Henriciella mobilis sp. nov., isolated from seawater.</title>
        <authorList>
            <person name="Cheng H."/>
            <person name="Wu Y.-H."/>
            <person name="Xu X.-W."/>
            <person name="Guo L.-L."/>
        </authorList>
    </citation>
    <scope>NUCLEOTIDE SEQUENCE [LARGE SCALE GENOMIC DNA]</scope>
    <source>
        <strain evidence="6 7">CCUG66934</strain>
    </source>
</reference>
<dbReference type="Gene3D" id="2.60.40.200">
    <property type="entry name" value="Superoxide dismutase, copper/zinc binding domain"/>
    <property type="match status" value="1"/>
</dbReference>
<dbReference type="RefSeq" id="WP_119378391.1">
    <property type="nucleotide sequence ID" value="NZ_QWGB01000004.1"/>
</dbReference>
<dbReference type="Proteomes" id="UP000265431">
    <property type="component" value="Unassembled WGS sequence"/>
</dbReference>
<evidence type="ECO:0000256" key="1">
    <source>
        <dbReference type="ARBA" id="ARBA00010457"/>
    </source>
</evidence>
<dbReference type="PANTHER" id="PTHR10003">
    <property type="entry name" value="SUPEROXIDE DISMUTASE CU-ZN -RELATED"/>
    <property type="match status" value="1"/>
</dbReference>
<feature type="compositionally biased region" description="Low complexity" evidence="3">
    <location>
        <begin position="27"/>
        <end position="44"/>
    </location>
</feature>
<dbReference type="SUPFAM" id="SSF49329">
    <property type="entry name" value="Cu,Zn superoxide dismutase-like"/>
    <property type="match status" value="1"/>
</dbReference>
<dbReference type="Pfam" id="PF00080">
    <property type="entry name" value="Sod_Cu"/>
    <property type="match status" value="1"/>
</dbReference>
<keyword evidence="2" id="KW-0479">Metal-binding</keyword>
<dbReference type="GO" id="GO:0004784">
    <property type="term" value="F:superoxide dismutase activity"/>
    <property type="evidence" value="ECO:0007669"/>
    <property type="project" value="UniProtKB-EC"/>
</dbReference>
<dbReference type="PROSITE" id="PS00332">
    <property type="entry name" value="SOD_CU_ZN_2"/>
    <property type="match status" value="1"/>
</dbReference>
<accession>A0A399R8N9</accession>
<comment type="function">
    <text evidence="2">Destroys radicals which are normally produced within the cells and which are toxic to biological systems.</text>
</comment>
<gene>
    <name evidence="6" type="ORF">D1224_02705</name>
</gene>
<organism evidence="6 7">
    <name type="scientific">Henriciella barbarensis</name>
    <dbReference type="NCBI Taxonomy" id="86342"/>
    <lineage>
        <taxon>Bacteria</taxon>
        <taxon>Pseudomonadati</taxon>
        <taxon>Pseudomonadota</taxon>
        <taxon>Alphaproteobacteria</taxon>
        <taxon>Hyphomonadales</taxon>
        <taxon>Hyphomonadaceae</taxon>
        <taxon>Henriciella</taxon>
    </lineage>
</organism>
<keyword evidence="2" id="KW-0186">Copper</keyword>
<evidence type="ECO:0000256" key="2">
    <source>
        <dbReference type="RuleBase" id="RU000393"/>
    </source>
</evidence>
<feature type="domain" description="Superoxide dismutase copper/zinc binding" evidence="5">
    <location>
        <begin position="76"/>
        <end position="205"/>
    </location>
</feature>
<keyword evidence="4" id="KW-0732">Signal</keyword>
<comment type="cofactor">
    <cofactor evidence="2">
        <name>Zn(2+)</name>
        <dbReference type="ChEBI" id="CHEBI:29105"/>
    </cofactor>
    <text evidence="2">Binds 1 zinc ion per subunit.</text>
</comment>
<dbReference type="PROSITE" id="PS51257">
    <property type="entry name" value="PROKAR_LIPOPROTEIN"/>
    <property type="match status" value="1"/>
</dbReference>
<evidence type="ECO:0000259" key="5">
    <source>
        <dbReference type="Pfam" id="PF00080"/>
    </source>
</evidence>
<dbReference type="InterPro" id="IPR024134">
    <property type="entry name" value="SOD_Cu/Zn_/chaperone"/>
</dbReference>
<feature type="signal peptide" evidence="4">
    <location>
        <begin position="1"/>
        <end position="19"/>
    </location>
</feature>
<proteinExistence type="inferred from homology"/>
<dbReference type="InterPro" id="IPR036423">
    <property type="entry name" value="SOD-like_Cu/Zn_dom_sf"/>
</dbReference>
<dbReference type="GO" id="GO:0005507">
    <property type="term" value="F:copper ion binding"/>
    <property type="evidence" value="ECO:0007669"/>
    <property type="project" value="InterPro"/>
</dbReference>
<dbReference type="CDD" id="cd00305">
    <property type="entry name" value="Cu-Zn_Superoxide_Dismutase"/>
    <property type="match status" value="1"/>
</dbReference>
<comment type="catalytic activity">
    <reaction evidence="2">
        <text>2 superoxide + 2 H(+) = H2O2 + O2</text>
        <dbReference type="Rhea" id="RHEA:20696"/>
        <dbReference type="ChEBI" id="CHEBI:15378"/>
        <dbReference type="ChEBI" id="CHEBI:15379"/>
        <dbReference type="ChEBI" id="CHEBI:16240"/>
        <dbReference type="ChEBI" id="CHEBI:18421"/>
        <dbReference type="EC" id="1.15.1.1"/>
    </reaction>
</comment>
<dbReference type="InterPro" id="IPR001424">
    <property type="entry name" value="SOD_Cu_Zn_dom"/>
</dbReference>
<comment type="cofactor">
    <cofactor evidence="2">
        <name>Cu cation</name>
        <dbReference type="ChEBI" id="CHEBI:23378"/>
    </cofactor>
    <text evidence="2">Binds 1 copper ion per subunit.</text>
</comment>
<keyword evidence="2" id="KW-0862">Zinc</keyword>
<evidence type="ECO:0000313" key="6">
    <source>
        <dbReference type="EMBL" id="RIJ26042.1"/>
    </source>
</evidence>
<dbReference type="EMBL" id="QWGB01000004">
    <property type="protein sequence ID" value="RIJ26042.1"/>
    <property type="molecule type" value="Genomic_DNA"/>
</dbReference>
<comment type="caution">
    <text evidence="6">The sequence shown here is derived from an EMBL/GenBank/DDBJ whole genome shotgun (WGS) entry which is preliminary data.</text>
</comment>
<protein>
    <recommendedName>
        <fullName evidence="2">Superoxide dismutase [Cu-Zn]</fullName>
        <ecNumber evidence="2">1.15.1.1</ecNumber>
    </recommendedName>
</protein>
<feature type="region of interest" description="Disordered" evidence="3">
    <location>
        <begin position="27"/>
        <end position="58"/>
    </location>
</feature>
<feature type="chain" id="PRO_5017456025" description="Superoxide dismutase [Cu-Zn]" evidence="4">
    <location>
        <begin position="20"/>
        <end position="206"/>
    </location>
</feature>
<evidence type="ECO:0000313" key="7">
    <source>
        <dbReference type="Proteomes" id="UP000265431"/>
    </source>
</evidence>